<dbReference type="PANTHER" id="PTHR47950">
    <property type="entry name" value="CYTOCHROME P450, FAMILY 76, SUBFAMILY C, POLYPEPTIDE 5-RELATED"/>
    <property type="match status" value="1"/>
</dbReference>
<dbReference type="PANTHER" id="PTHR47950:SF48">
    <property type="entry name" value="CYTOCHROME P450 FAMILY PROTEIN, EXPRESSED"/>
    <property type="match status" value="1"/>
</dbReference>
<comment type="caution">
    <text evidence="3">The sequence shown here is derived from an EMBL/GenBank/DDBJ whole genome shotgun (WGS) entry which is preliminary data.</text>
</comment>
<dbReference type="GO" id="GO:0005506">
    <property type="term" value="F:iron ion binding"/>
    <property type="evidence" value="ECO:0007669"/>
    <property type="project" value="InterPro"/>
</dbReference>
<dbReference type="InterPro" id="IPR017972">
    <property type="entry name" value="Cyt_P450_CS"/>
</dbReference>
<evidence type="ECO:0000256" key="2">
    <source>
        <dbReference type="RuleBase" id="RU000461"/>
    </source>
</evidence>
<evidence type="ECO:0000256" key="1">
    <source>
        <dbReference type="ARBA" id="ARBA00010617"/>
    </source>
</evidence>
<dbReference type="GO" id="GO:0004497">
    <property type="term" value="F:monooxygenase activity"/>
    <property type="evidence" value="ECO:0007669"/>
    <property type="project" value="UniProtKB-KW"/>
</dbReference>
<accession>A0AA88A9L9</accession>
<dbReference type="Gene3D" id="1.10.630.10">
    <property type="entry name" value="Cytochrome P450"/>
    <property type="match status" value="1"/>
</dbReference>
<keyword evidence="4" id="KW-1185">Reference proteome</keyword>
<keyword evidence="2" id="KW-0349">Heme</keyword>
<sequence>MYGPFLETRQKFLPGKFLESDNYVRGKYFELTPFGSGRRTCPGLPLAIRMLHLMLGSLPHSFEWKLEDGVSPETLNMEDRFGITLQMAQPLRAIPRSKYA</sequence>
<dbReference type="AlphaFoldDB" id="A0AA88A9L9"/>
<protein>
    <recommendedName>
        <fullName evidence="5">Cytochrome P450</fullName>
    </recommendedName>
</protein>
<dbReference type="InterPro" id="IPR036396">
    <property type="entry name" value="Cyt_P450_sf"/>
</dbReference>
<keyword evidence="2" id="KW-0408">Iron</keyword>
<dbReference type="GO" id="GO:0016705">
    <property type="term" value="F:oxidoreductase activity, acting on paired donors, with incorporation or reduction of molecular oxygen"/>
    <property type="evidence" value="ECO:0007669"/>
    <property type="project" value="InterPro"/>
</dbReference>
<evidence type="ECO:0000313" key="3">
    <source>
        <dbReference type="EMBL" id="GMN49202.1"/>
    </source>
</evidence>
<evidence type="ECO:0000313" key="4">
    <source>
        <dbReference type="Proteomes" id="UP001187192"/>
    </source>
</evidence>
<dbReference type="PROSITE" id="PS00086">
    <property type="entry name" value="CYTOCHROME_P450"/>
    <property type="match status" value="1"/>
</dbReference>
<gene>
    <name evidence="3" type="ORF">TIFTF001_018374</name>
</gene>
<organism evidence="3 4">
    <name type="scientific">Ficus carica</name>
    <name type="common">Common fig</name>
    <dbReference type="NCBI Taxonomy" id="3494"/>
    <lineage>
        <taxon>Eukaryota</taxon>
        <taxon>Viridiplantae</taxon>
        <taxon>Streptophyta</taxon>
        <taxon>Embryophyta</taxon>
        <taxon>Tracheophyta</taxon>
        <taxon>Spermatophyta</taxon>
        <taxon>Magnoliopsida</taxon>
        <taxon>eudicotyledons</taxon>
        <taxon>Gunneridae</taxon>
        <taxon>Pentapetalae</taxon>
        <taxon>rosids</taxon>
        <taxon>fabids</taxon>
        <taxon>Rosales</taxon>
        <taxon>Moraceae</taxon>
        <taxon>Ficeae</taxon>
        <taxon>Ficus</taxon>
    </lineage>
</organism>
<keyword evidence="2" id="KW-0560">Oxidoreductase</keyword>
<comment type="similarity">
    <text evidence="1 2">Belongs to the cytochrome P450 family.</text>
</comment>
<dbReference type="InterPro" id="IPR001128">
    <property type="entry name" value="Cyt_P450"/>
</dbReference>
<evidence type="ECO:0008006" key="5">
    <source>
        <dbReference type="Google" id="ProtNLM"/>
    </source>
</evidence>
<dbReference type="EMBL" id="BTGU01000030">
    <property type="protein sequence ID" value="GMN49202.1"/>
    <property type="molecule type" value="Genomic_DNA"/>
</dbReference>
<reference evidence="3" key="1">
    <citation type="submission" date="2023-07" db="EMBL/GenBank/DDBJ databases">
        <title>draft genome sequence of fig (Ficus carica).</title>
        <authorList>
            <person name="Takahashi T."/>
            <person name="Nishimura K."/>
        </authorList>
    </citation>
    <scope>NUCLEOTIDE SEQUENCE</scope>
</reference>
<keyword evidence="2" id="KW-0479">Metal-binding</keyword>
<dbReference type="Proteomes" id="UP001187192">
    <property type="component" value="Unassembled WGS sequence"/>
</dbReference>
<keyword evidence="2" id="KW-0503">Monooxygenase</keyword>
<dbReference type="SUPFAM" id="SSF48264">
    <property type="entry name" value="Cytochrome P450"/>
    <property type="match status" value="1"/>
</dbReference>
<name>A0AA88A9L9_FICCA</name>
<dbReference type="GO" id="GO:0020037">
    <property type="term" value="F:heme binding"/>
    <property type="evidence" value="ECO:0007669"/>
    <property type="project" value="InterPro"/>
</dbReference>
<dbReference type="Pfam" id="PF00067">
    <property type="entry name" value="p450"/>
    <property type="match status" value="1"/>
</dbReference>
<proteinExistence type="inferred from homology"/>